<dbReference type="InterPro" id="IPR008752">
    <property type="entry name" value="Peptidase_M11"/>
</dbReference>
<feature type="compositionally biased region" description="Pro residues" evidence="1">
    <location>
        <begin position="181"/>
        <end position="202"/>
    </location>
</feature>
<dbReference type="EMBL" id="BNCO01000041">
    <property type="protein sequence ID" value="GIL60698.1"/>
    <property type="molecule type" value="Genomic_DNA"/>
</dbReference>
<feature type="non-terminal residue" evidence="3">
    <location>
        <position position="1"/>
    </location>
</feature>
<reference evidence="3" key="1">
    <citation type="journal article" date="2021" name="Proc. Natl. Acad. Sci. U.S.A.">
        <title>Three genomes in the algal genus Volvox reveal the fate of a haploid sex-determining region after a transition to homothallism.</title>
        <authorList>
            <person name="Yamamoto K."/>
            <person name="Hamaji T."/>
            <person name="Kawai-Toyooka H."/>
            <person name="Matsuzaki R."/>
            <person name="Takahashi F."/>
            <person name="Nishimura Y."/>
            <person name="Kawachi M."/>
            <person name="Noguchi H."/>
            <person name="Minakuchi Y."/>
            <person name="Umen J.G."/>
            <person name="Toyoda A."/>
            <person name="Nozaki H."/>
        </authorList>
    </citation>
    <scope>NUCLEOTIDE SEQUENCE</scope>
    <source>
        <strain evidence="3">NIES-3780</strain>
    </source>
</reference>
<gene>
    <name evidence="3" type="ORF">Vafri_15229</name>
</gene>
<evidence type="ECO:0000256" key="1">
    <source>
        <dbReference type="SAM" id="MobiDB-lite"/>
    </source>
</evidence>
<organism evidence="3 4">
    <name type="scientific">Volvox africanus</name>
    <dbReference type="NCBI Taxonomy" id="51714"/>
    <lineage>
        <taxon>Eukaryota</taxon>
        <taxon>Viridiplantae</taxon>
        <taxon>Chlorophyta</taxon>
        <taxon>core chlorophytes</taxon>
        <taxon>Chlorophyceae</taxon>
        <taxon>CS clade</taxon>
        <taxon>Chlamydomonadales</taxon>
        <taxon>Volvocaceae</taxon>
        <taxon>Volvox</taxon>
    </lineage>
</organism>
<comment type="caution">
    <text evidence="3">The sequence shown here is derived from an EMBL/GenBank/DDBJ whole genome shotgun (WGS) entry which is preliminary data.</text>
</comment>
<dbReference type="Proteomes" id="UP000747399">
    <property type="component" value="Unassembled WGS sequence"/>
</dbReference>
<evidence type="ECO:0000313" key="4">
    <source>
        <dbReference type="Proteomes" id="UP000747399"/>
    </source>
</evidence>
<keyword evidence="4" id="KW-1185">Reference proteome</keyword>
<dbReference type="AlphaFoldDB" id="A0A8J4BFY0"/>
<feature type="compositionally biased region" description="Acidic residues" evidence="1">
    <location>
        <begin position="164"/>
        <end position="174"/>
    </location>
</feature>
<dbReference type="Pfam" id="PF05548">
    <property type="entry name" value="Peptidase_M11"/>
    <property type="match status" value="1"/>
</dbReference>
<sequence>MWRLGWQSPLPGADLTGATLGVGQPRRFSLPGQNSARQSFIRVVPTWADPGGKMQDSETVAPAPVFYISLRVHEPPFELLDPPVDRVYVYTSQATQAVNSYVGTFLQAVLNNGEEFRAGRPYGLVVRVWSMTSGRNAIVSICRAGGASEAQGGNSCSDGRDNDCDGLVDEEDPDCIGVVPSPSPPPFPPLPPSPWPSPPLSL</sequence>
<protein>
    <recommendedName>
        <fullName evidence="2">Peptidase M11 gametolysin domain-containing protein</fullName>
    </recommendedName>
</protein>
<proteinExistence type="predicted"/>
<name>A0A8J4BFY0_9CHLO</name>
<evidence type="ECO:0000259" key="2">
    <source>
        <dbReference type="Pfam" id="PF05548"/>
    </source>
</evidence>
<feature type="domain" description="Peptidase M11 gametolysin" evidence="2">
    <location>
        <begin position="1"/>
        <end position="76"/>
    </location>
</feature>
<feature type="region of interest" description="Disordered" evidence="1">
    <location>
        <begin position="148"/>
        <end position="202"/>
    </location>
</feature>
<accession>A0A8J4BFY0</accession>
<evidence type="ECO:0000313" key="3">
    <source>
        <dbReference type="EMBL" id="GIL60698.1"/>
    </source>
</evidence>